<dbReference type="InterPro" id="IPR026444">
    <property type="entry name" value="Secre_tail"/>
</dbReference>
<feature type="domain" description="Secretion system C-terminal sorting" evidence="15">
    <location>
        <begin position="827"/>
        <end position="899"/>
    </location>
</feature>
<dbReference type="Pfam" id="PF02128">
    <property type="entry name" value="Peptidase_M36"/>
    <property type="match status" value="1"/>
</dbReference>
<feature type="domain" description="PA" evidence="13">
    <location>
        <begin position="458"/>
        <end position="554"/>
    </location>
</feature>
<keyword evidence="5" id="KW-0645">Protease</keyword>
<evidence type="ECO:0000256" key="9">
    <source>
        <dbReference type="ARBA" id="ARBA00022833"/>
    </source>
</evidence>
<dbReference type="GO" id="GO:0004222">
    <property type="term" value="F:metalloendopeptidase activity"/>
    <property type="evidence" value="ECO:0007669"/>
    <property type="project" value="InterPro"/>
</dbReference>
<reference evidence="17" key="2">
    <citation type="submission" date="2018-05" db="EMBL/GenBank/DDBJ databases">
        <title>Algibacter marinivivus sp. nov., isolated from sample around a algae.</title>
        <authorList>
            <person name="Lu D."/>
        </authorList>
    </citation>
    <scope>NUCLEOTIDE SEQUENCE [LARGE SCALE GENOMIC DNA]</scope>
    <source>
        <strain evidence="17">ZY111</strain>
    </source>
</reference>
<dbReference type="OrthoDB" id="5377264at2"/>
<accession>A0A2U2X8S4</accession>
<dbReference type="PANTHER" id="PTHR33478:SF1">
    <property type="entry name" value="EXTRACELLULAR METALLOPROTEINASE MEP"/>
    <property type="match status" value="1"/>
</dbReference>
<gene>
    <name evidence="16" type="ORF">DIS18_06265</name>
</gene>
<comment type="caution">
    <text evidence="16">The sequence shown here is derived from an EMBL/GenBank/DDBJ whole genome shotgun (WGS) entry which is preliminary data.</text>
</comment>
<evidence type="ECO:0000256" key="7">
    <source>
        <dbReference type="ARBA" id="ARBA00022729"/>
    </source>
</evidence>
<evidence type="ECO:0000256" key="3">
    <source>
        <dbReference type="ARBA" id="ARBA00006006"/>
    </source>
</evidence>
<dbReference type="InterPro" id="IPR011096">
    <property type="entry name" value="FTP_domain"/>
</dbReference>
<keyword evidence="4" id="KW-0964">Secreted</keyword>
<dbReference type="Pfam" id="PF02225">
    <property type="entry name" value="PA"/>
    <property type="match status" value="1"/>
</dbReference>
<keyword evidence="6" id="KW-0479">Metal-binding</keyword>
<evidence type="ECO:0000259" key="15">
    <source>
        <dbReference type="Pfam" id="PF18962"/>
    </source>
</evidence>
<dbReference type="NCBIfam" id="TIGR04183">
    <property type="entry name" value="Por_Secre_tail"/>
    <property type="match status" value="1"/>
</dbReference>
<dbReference type="GO" id="GO:0008270">
    <property type="term" value="F:zinc ion binding"/>
    <property type="evidence" value="ECO:0007669"/>
    <property type="project" value="InterPro"/>
</dbReference>
<dbReference type="SUPFAM" id="SSF55486">
    <property type="entry name" value="Metalloproteases ('zincins'), catalytic domain"/>
    <property type="match status" value="1"/>
</dbReference>
<evidence type="ECO:0000313" key="17">
    <source>
        <dbReference type="Proteomes" id="UP000245375"/>
    </source>
</evidence>
<keyword evidence="10" id="KW-0482">Metalloprotease</keyword>
<reference evidence="17" key="3">
    <citation type="submission" date="2018-05" db="EMBL/GenBank/DDBJ databases">
        <authorList>
            <person name="Lu D."/>
        </authorList>
    </citation>
    <scope>NUCLEOTIDE SEQUENCE [LARGE SCALE GENOMIC DNA]</scope>
    <source>
        <strain evidence="17">ZY111</strain>
    </source>
</reference>
<evidence type="ECO:0000256" key="10">
    <source>
        <dbReference type="ARBA" id="ARBA00023049"/>
    </source>
</evidence>
<comment type="cofactor">
    <cofactor evidence="1">
        <name>Zn(2+)</name>
        <dbReference type="ChEBI" id="CHEBI:29105"/>
    </cofactor>
</comment>
<feature type="compositionally biased region" description="Low complexity" evidence="12">
    <location>
        <begin position="386"/>
        <end position="396"/>
    </location>
</feature>
<protein>
    <submittedName>
        <fullName evidence="16">Peptidase</fullName>
    </submittedName>
</protein>
<dbReference type="PANTHER" id="PTHR33478">
    <property type="entry name" value="EXTRACELLULAR METALLOPROTEINASE MEP"/>
    <property type="match status" value="1"/>
</dbReference>
<organism evidence="16 17">
    <name type="scientific">Algibacter marinivivus</name>
    <dbReference type="NCBI Taxonomy" id="2100723"/>
    <lineage>
        <taxon>Bacteria</taxon>
        <taxon>Pseudomonadati</taxon>
        <taxon>Bacteroidota</taxon>
        <taxon>Flavobacteriia</taxon>
        <taxon>Flavobacteriales</taxon>
        <taxon>Flavobacteriaceae</taxon>
        <taxon>Algibacter</taxon>
    </lineage>
</organism>
<dbReference type="InterPro" id="IPR027268">
    <property type="entry name" value="Peptidase_M4/M1_CTD_sf"/>
</dbReference>
<dbReference type="EMBL" id="QFRI01000001">
    <property type="protein sequence ID" value="PWH84143.1"/>
    <property type="molecule type" value="Genomic_DNA"/>
</dbReference>
<dbReference type="Pfam" id="PF07504">
    <property type="entry name" value="FTP"/>
    <property type="match status" value="1"/>
</dbReference>
<dbReference type="InterPro" id="IPR001842">
    <property type="entry name" value="Peptidase_M36"/>
</dbReference>
<keyword evidence="8" id="KW-0378">Hydrolase</keyword>
<dbReference type="InterPro" id="IPR050371">
    <property type="entry name" value="Fungal_virulence_M36"/>
</dbReference>
<comment type="similarity">
    <text evidence="3">Belongs to the peptidase M36 family.</text>
</comment>
<dbReference type="Proteomes" id="UP000245375">
    <property type="component" value="Unassembled WGS sequence"/>
</dbReference>
<dbReference type="Pfam" id="PF18962">
    <property type="entry name" value="Por_Secre_tail"/>
    <property type="match status" value="1"/>
</dbReference>
<keyword evidence="17" id="KW-1185">Reference proteome</keyword>
<name>A0A2U2X8S4_9FLAO</name>
<keyword evidence="11" id="KW-0865">Zymogen</keyword>
<dbReference type="Gene3D" id="1.10.390.10">
    <property type="entry name" value="Neutral Protease Domain 2"/>
    <property type="match status" value="1"/>
</dbReference>
<reference evidence="16 17" key="1">
    <citation type="submission" date="2018-05" db="EMBL/GenBank/DDBJ databases">
        <title>Algibacter marinivivus sp. nov., isolated from sample around a algae.</title>
        <authorList>
            <person name="Zhong X."/>
        </authorList>
    </citation>
    <scope>NUCLEOTIDE SEQUENCE [LARGE SCALE GENOMIC DNA]</scope>
    <source>
        <strain evidence="16 17">ZY111</strain>
    </source>
</reference>
<evidence type="ECO:0000256" key="6">
    <source>
        <dbReference type="ARBA" id="ARBA00022723"/>
    </source>
</evidence>
<dbReference type="CDD" id="cd09596">
    <property type="entry name" value="M36"/>
    <property type="match status" value="1"/>
</dbReference>
<comment type="subcellular location">
    <subcellularLocation>
        <location evidence="2">Secreted</location>
    </subcellularLocation>
</comment>
<evidence type="ECO:0000259" key="14">
    <source>
        <dbReference type="Pfam" id="PF07504"/>
    </source>
</evidence>
<evidence type="ECO:0000256" key="1">
    <source>
        <dbReference type="ARBA" id="ARBA00001947"/>
    </source>
</evidence>
<evidence type="ECO:0000256" key="11">
    <source>
        <dbReference type="ARBA" id="ARBA00023145"/>
    </source>
</evidence>
<dbReference type="AlphaFoldDB" id="A0A2U2X8S4"/>
<evidence type="ECO:0000256" key="12">
    <source>
        <dbReference type="SAM" id="MobiDB-lite"/>
    </source>
</evidence>
<keyword evidence="9" id="KW-0862">Zinc</keyword>
<keyword evidence="7" id="KW-0732">Signal</keyword>
<dbReference type="GO" id="GO:0006508">
    <property type="term" value="P:proteolysis"/>
    <property type="evidence" value="ECO:0007669"/>
    <property type="project" value="UniProtKB-KW"/>
</dbReference>
<dbReference type="CDD" id="cd04818">
    <property type="entry name" value="PA_subtilisin_1"/>
    <property type="match status" value="1"/>
</dbReference>
<dbReference type="NCBIfam" id="NF038113">
    <property type="entry name" value="T9SSA_dep_M36"/>
    <property type="match status" value="1"/>
</dbReference>
<evidence type="ECO:0000256" key="4">
    <source>
        <dbReference type="ARBA" id="ARBA00022525"/>
    </source>
</evidence>
<dbReference type="InterPro" id="IPR046450">
    <property type="entry name" value="PA_dom_sf"/>
</dbReference>
<evidence type="ECO:0000313" key="16">
    <source>
        <dbReference type="EMBL" id="PWH84143.1"/>
    </source>
</evidence>
<proteinExistence type="inferred from homology"/>
<dbReference type="Gene3D" id="3.50.30.30">
    <property type="match status" value="1"/>
</dbReference>
<evidence type="ECO:0000256" key="5">
    <source>
        <dbReference type="ARBA" id="ARBA00022670"/>
    </source>
</evidence>
<dbReference type="GO" id="GO:0005615">
    <property type="term" value="C:extracellular space"/>
    <property type="evidence" value="ECO:0007669"/>
    <property type="project" value="InterPro"/>
</dbReference>
<dbReference type="SUPFAM" id="SSF52025">
    <property type="entry name" value="PA domain"/>
    <property type="match status" value="1"/>
</dbReference>
<sequence>MKRDYTKIVMFLFVLAFTFSVKGQSELSKSKYAGIITSYLSSSENASKVSGSDLTDIYVNREVFSKKTGIANVYLNQRYNGIKIYNAITAVGIKNNKVFHFAEKFQKNIEERVTSKTPLLNESQAIEKAATYFKLGAIGEIQYIESEKGKAVFSKGAISQENIPVELVYTENEDGDLVLAWDLSIYTIESSHWWSVRVDARTGEIVNHNDWVISCNFDGNHSNHSDNHKAGNYSKSSVNLFKAESNSLYTPADGSQYNVYALPTESPFHGPRSIVTQPADATASPFGWHDTDGIAGAEYTITRGNNVWALDDINDNDGTDGFSPDGGASLNFDFPLNLDQNPRGYLDVSTVNLFYINNVMHDIWYQYGFDEASGNFQENNYGKGGAASDAVAAQSQDGGGQNNANFATPADGSAPRMQMYLWFAAGTPGDALIINNGSLAGGYQGFTASFGAVLSSPVTADLVVLTDDDGGESTDPNDACDLVTNAAALNGKIAVIRRGTCEFGVKMLAAENAGAIAALVVTDDREPGPMGPGAVGDQVTIPSIMIDKATGDAIIASLGNGDTINASLQDAGPYQRDGSFDNGVVAHEYGHGISTRLTGGADNSGCLNSNFQMGEGWSDWFGLMITMKPGDVGTTGRGIGTFDLNQPNDGLGIRLRRYSTDFAVNEYTFDATNDNTVEGQDVDGNDIIRNRRVHYIGTVWCTMLWDLTWAYVDKYGFDPDLYNGTGGNNRAMSVVIEGLKLQGCNPEFLEGRDGILAADMALTGGEDQCLIWDVFARRGLGVNASNGLPFRREDQVENFDTPDPADPSLANCTTLSAAKFNASDYSIFPNPASNLVTVKSKKDLGDVTLKLVDINGREVLTKRTSLIGEVELDVKGLQSGLYILNIKGDYIDTNEKIVIK</sequence>
<dbReference type="Gene3D" id="3.10.170.10">
    <property type="match status" value="1"/>
</dbReference>
<evidence type="ECO:0000256" key="2">
    <source>
        <dbReference type="ARBA" id="ARBA00004613"/>
    </source>
</evidence>
<dbReference type="RefSeq" id="WP_109352147.1">
    <property type="nucleotide sequence ID" value="NZ_QFRI01000001.1"/>
</dbReference>
<evidence type="ECO:0000256" key="8">
    <source>
        <dbReference type="ARBA" id="ARBA00022801"/>
    </source>
</evidence>
<feature type="region of interest" description="Disordered" evidence="12">
    <location>
        <begin position="385"/>
        <end position="404"/>
    </location>
</feature>
<feature type="domain" description="FTP" evidence="14">
    <location>
        <begin position="67"/>
        <end position="101"/>
    </location>
</feature>
<dbReference type="InterPro" id="IPR003137">
    <property type="entry name" value="PA_domain"/>
</dbReference>
<evidence type="ECO:0000259" key="13">
    <source>
        <dbReference type="Pfam" id="PF02225"/>
    </source>
</evidence>